<evidence type="ECO:0000313" key="8">
    <source>
        <dbReference type="Proteomes" id="UP000256977"/>
    </source>
</evidence>
<evidence type="ECO:0000256" key="3">
    <source>
        <dbReference type="ARBA" id="ARBA00022795"/>
    </source>
</evidence>
<keyword evidence="8" id="KW-1185">Reference proteome</keyword>
<keyword evidence="7" id="KW-0282">Flagellum</keyword>
<dbReference type="CDD" id="cd17470">
    <property type="entry name" value="T3SS_Flik_C"/>
    <property type="match status" value="1"/>
</dbReference>
<dbReference type="RefSeq" id="WP_116059519.1">
    <property type="nucleotide sequence ID" value="NZ_QRDZ01000003.1"/>
</dbReference>
<comment type="function">
    <text evidence="1">Controls the length of the flagellar hook.</text>
</comment>
<dbReference type="EMBL" id="QRDZ01000003">
    <property type="protein sequence ID" value="RED86401.1"/>
    <property type="molecule type" value="Genomic_DNA"/>
</dbReference>
<feature type="compositionally biased region" description="Low complexity" evidence="5">
    <location>
        <begin position="218"/>
        <end position="231"/>
    </location>
</feature>
<feature type="coiled-coil region" evidence="4">
    <location>
        <begin position="79"/>
        <end position="128"/>
    </location>
</feature>
<keyword evidence="7" id="KW-0966">Cell projection</keyword>
<feature type="region of interest" description="Disordered" evidence="5">
    <location>
        <begin position="416"/>
        <end position="453"/>
    </location>
</feature>
<proteinExistence type="inferred from homology"/>
<feature type="domain" description="Flagellar hook-length control protein-like C-terminal" evidence="6">
    <location>
        <begin position="339"/>
        <end position="417"/>
    </location>
</feature>
<evidence type="ECO:0000256" key="2">
    <source>
        <dbReference type="ARBA" id="ARBA00009149"/>
    </source>
</evidence>
<protein>
    <submittedName>
        <fullName evidence="7">Flagellar hook-length control protein FliK</fullName>
    </submittedName>
</protein>
<dbReference type="InterPro" id="IPR021136">
    <property type="entry name" value="Flagellar_hook_control-like_C"/>
</dbReference>
<evidence type="ECO:0000256" key="1">
    <source>
        <dbReference type="ARBA" id="ARBA00003944"/>
    </source>
</evidence>
<feature type="region of interest" description="Disordered" evidence="5">
    <location>
        <begin position="211"/>
        <end position="234"/>
    </location>
</feature>
<keyword evidence="4" id="KW-0175">Coiled coil</keyword>
<sequence>MNMMISSAPSAAGKALASATGAAQGSSEGGSGFAGALVQAIDGGNASATTSEGGGSLSLPVGLAGLIGTVGASGGESETQDLLAMLSNLAEQLEQLDQTGAELTPDAQEQLAAMLAALQSLLDQLRTAQPTANAAFAQTSDAGQTVDVALDTQLSKPIVQSLRDVVKQLTEAIASAKEGEEQAPAIGGRIQAALDTLTAITSASAAIRETKTGEAENAKASGKANNASAGETAGVKEALAQTSTTQETRRPAQALRDPVWRFQMSAAADASETGEQTAAPASDAAEQTGSQESKPIWTLLQNDRLSNVDSASAKATAPVPNPVPVQQFADQIGKYLVKQFQLTQGNGISEAKLKLTPEHLGQVDIRIVMNNGVLTAQFIADSPAAREMLENQMAQLRASLSGQGLQVERLEVVQPSSASSGATFQNQEHRNSKSGRDGSSDGRSGGEGGEDAVFEAELERNSSLKEIGYGSSINVTA</sequence>
<accession>A0A3D9KIM9</accession>
<dbReference type="GO" id="GO:0009424">
    <property type="term" value="C:bacterial-type flagellum hook"/>
    <property type="evidence" value="ECO:0007669"/>
    <property type="project" value="InterPro"/>
</dbReference>
<dbReference type="InterPro" id="IPR052563">
    <property type="entry name" value="FliK"/>
</dbReference>
<feature type="region of interest" description="Disordered" evidence="5">
    <location>
        <begin position="267"/>
        <end position="293"/>
    </location>
</feature>
<comment type="similarity">
    <text evidence="2">Belongs to the FliK family.</text>
</comment>
<keyword evidence="7" id="KW-0969">Cilium</keyword>
<dbReference type="InterPro" id="IPR038610">
    <property type="entry name" value="FliK-like_C_sf"/>
</dbReference>
<feature type="compositionally biased region" description="Polar residues" evidence="5">
    <location>
        <begin position="416"/>
        <end position="426"/>
    </location>
</feature>
<organism evidence="7 8">
    <name type="scientific">Cohnella phaseoli</name>
    <dbReference type="NCBI Taxonomy" id="456490"/>
    <lineage>
        <taxon>Bacteria</taxon>
        <taxon>Bacillati</taxon>
        <taxon>Bacillota</taxon>
        <taxon>Bacilli</taxon>
        <taxon>Bacillales</taxon>
        <taxon>Paenibacillaceae</taxon>
        <taxon>Cohnella</taxon>
    </lineage>
</organism>
<dbReference type="PANTHER" id="PTHR37533:SF2">
    <property type="entry name" value="FLAGELLAR HOOK-LENGTH CONTROL PROTEIN"/>
    <property type="match status" value="1"/>
</dbReference>
<dbReference type="PANTHER" id="PTHR37533">
    <property type="entry name" value="FLAGELLAR HOOK-LENGTH CONTROL PROTEIN"/>
    <property type="match status" value="1"/>
</dbReference>
<gene>
    <name evidence="7" type="ORF">DFP98_103256</name>
</gene>
<dbReference type="OrthoDB" id="2380967at2"/>
<feature type="compositionally biased region" description="Basic and acidic residues" evidence="5">
    <location>
        <begin position="427"/>
        <end position="440"/>
    </location>
</feature>
<evidence type="ECO:0000313" key="7">
    <source>
        <dbReference type="EMBL" id="RED86401.1"/>
    </source>
</evidence>
<dbReference type="Pfam" id="PF02120">
    <property type="entry name" value="Flg_hook"/>
    <property type="match status" value="1"/>
</dbReference>
<comment type="caution">
    <text evidence="7">The sequence shown here is derived from an EMBL/GenBank/DDBJ whole genome shotgun (WGS) entry which is preliminary data.</text>
</comment>
<reference evidence="7 8" key="1">
    <citation type="submission" date="2018-07" db="EMBL/GenBank/DDBJ databases">
        <title>Genomic Encyclopedia of Type Strains, Phase III (KMG-III): the genomes of soil and plant-associated and newly described type strains.</title>
        <authorList>
            <person name="Whitman W."/>
        </authorList>
    </citation>
    <scope>NUCLEOTIDE SEQUENCE [LARGE SCALE GENOMIC DNA]</scope>
    <source>
        <strain evidence="7 8">CECT 7287</strain>
    </source>
</reference>
<dbReference type="InterPro" id="IPR001635">
    <property type="entry name" value="Flag_hook_Flik"/>
</dbReference>
<dbReference type="Proteomes" id="UP000256977">
    <property type="component" value="Unassembled WGS sequence"/>
</dbReference>
<dbReference type="GO" id="GO:0044780">
    <property type="term" value="P:bacterial-type flagellum assembly"/>
    <property type="evidence" value="ECO:0007669"/>
    <property type="project" value="InterPro"/>
</dbReference>
<evidence type="ECO:0000256" key="4">
    <source>
        <dbReference type="SAM" id="Coils"/>
    </source>
</evidence>
<name>A0A3D9KIM9_9BACL</name>
<dbReference type="AlphaFoldDB" id="A0A3D9KIM9"/>
<dbReference type="Gene3D" id="3.30.750.140">
    <property type="match status" value="1"/>
</dbReference>
<evidence type="ECO:0000256" key="5">
    <source>
        <dbReference type="SAM" id="MobiDB-lite"/>
    </source>
</evidence>
<keyword evidence="3" id="KW-1005">Bacterial flagellum biogenesis</keyword>
<dbReference type="PRINTS" id="PR01007">
    <property type="entry name" value="FLGHOOKFLIK"/>
</dbReference>
<evidence type="ECO:0000259" key="6">
    <source>
        <dbReference type="Pfam" id="PF02120"/>
    </source>
</evidence>